<keyword evidence="3" id="KW-1185">Reference proteome</keyword>
<evidence type="ECO:0000313" key="2">
    <source>
        <dbReference type="EMBL" id="AEI50559.1"/>
    </source>
</evidence>
<dbReference type="EMBL" id="CP002859">
    <property type="protein sequence ID" value="AEI50559.1"/>
    <property type="molecule type" value="Genomic_DNA"/>
</dbReference>
<dbReference type="AlphaFoldDB" id="A0A7U4E7N2"/>
<accession>A0A7U4E7N2</accession>
<proteinExistence type="predicted"/>
<reference evidence="3" key="1">
    <citation type="submission" date="2011-06" db="EMBL/GenBank/DDBJ databases">
        <title>The complete genome of chromosome of Runella slithyformis DSM 19594.</title>
        <authorList>
            <consortium name="US DOE Joint Genome Institute (JGI-PGF)"/>
            <person name="Lucas S."/>
            <person name="Han J."/>
            <person name="Lapidus A."/>
            <person name="Bruce D."/>
            <person name="Goodwin L."/>
            <person name="Pitluck S."/>
            <person name="Peters L."/>
            <person name="Kyrpides N."/>
            <person name="Mavromatis K."/>
            <person name="Ivanova N."/>
            <person name="Ovchinnikova G."/>
            <person name="Zhang X."/>
            <person name="Misra M."/>
            <person name="Detter J.C."/>
            <person name="Tapia R."/>
            <person name="Han C."/>
            <person name="Land M."/>
            <person name="Hauser L."/>
            <person name="Markowitz V."/>
            <person name="Cheng J.-F."/>
            <person name="Hugenholtz P."/>
            <person name="Woyke T."/>
            <person name="Wu D."/>
            <person name="Tindall B."/>
            <person name="Faehrich R."/>
            <person name="Brambilla E."/>
            <person name="Klenk H.-P."/>
            <person name="Eisen J.A."/>
        </authorList>
    </citation>
    <scope>NUCLEOTIDE SEQUENCE [LARGE SCALE GENOMIC DNA]</scope>
    <source>
        <strain evidence="3">ATCC 29530 / DSM 19594 / LMG 11500 / NCIMB 11436 / LSU 4</strain>
    </source>
</reference>
<feature type="transmembrane region" description="Helical" evidence="1">
    <location>
        <begin position="96"/>
        <end position="117"/>
    </location>
</feature>
<keyword evidence="1" id="KW-1133">Transmembrane helix</keyword>
<feature type="transmembrane region" description="Helical" evidence="1">
    <location>
        <begin position="154"/>
        <end position="175"/>
    </location>
</feature>
<reference evidence="2 3" key="2">
    <citation type="journal article" date="2012" name="Stand. Genomic Sci.">
        <title>Complete genome sequence of the aquatic bacterium Runella slithyformis type strain (LSU 4(T)).</title>
        <authorList>
            <person name="Copeland A."/>
            <person name="Zhang X."/>
            <person name="Misra M."/>
            <person name="Lapidus A."/>
            <person name="Nolan M."/>
            <person name="Lucas S."/>
            <person name="Deshpande S."/>
            <person name="Cheng J.F."/>
            <person name="Tapia R."/>
            <person name="Goodwin L.A."/>
            <person name="Pitluck S."/>
            <person name="Liolios K."/>
            <person name="Pagani I."/>
            <person name="Ivanova N."/>
            <person name="Mikhailova N."/>
            <person name="Pati A."/>
            <person name="Chen A."/>
            <person name="Palaniappan K."/>
            <person name="Land M."/>
            <person name="Hauser L."/>
            <person name="Pan C."/>
            <person name="Jeffries C.D."/>
            <person name="Detter J.C."/>
            <person name="Brambilla E.M."/>
            <person name="Rohde M."/>
            <person name="Djao O.D."/>
            <person name="Goker M."/>
            <person name="Sikorski J."/>
            <person name="Tindall B.J."/>
            <person name="Woyke T."/>
            <person name="Bristow J."/>
            <person name="Eisen J.A."/>
            <person name="Markowitz V."/>
            <person name="Hugenholtz P."/>
            <person name="Kyrpides N.C."/>
            <person name="Klenk H.P."/>
            <person name="Mavromatis K."/>
        </authorList>
    </citation>
    <scope>NUCLEOTIDE SEQUENCE [LARGE SCALE GENOMIC DNA]</scope>
    <source>
        <strain evidence="3">ATCC 29530 / DSM 19594 / LMG 11500 / NCIMB 11436 / LSU 4</strain>
    </source>
</reference>
<evidence type="ECO:0008006" key="4">
    <source>
        <dbReference type="Google" id="ProtNLM"/>
    </source>
</evidence>
<dbReference type="KEGG" id="rsi:Runsl_4215"/>
<evidence type="ECO:0000256" key="1">
    <source>
        <dbReference type="SAM" id="Phobius"/>
    </source>
</evidence>
<organism evidence="2 3">
    <name type="scientific">Runella slithyformis (strain ATCC 29530 / DSM 19594 / LMG 11500 / NCIMB 11436 / LSU 4)</name>
    <dbReference type="NCBI Taxonomy" id="761193"/>
    <lineage>
        <taxon>Bacteria</taxon>
        <taxon>Pseudomonadati</taxon>
        <taxon>Bacteroidota</taxon>
        <taxon>Cytophagia</taxon>
        <taxon>Cytophagales</taxon>
        <taxon>Spirosomataceae</taxon>
        <taxon>Runella</taxon>
    </lineage>
</organism>
<dbReference type="RefSeq" id="WP_013929856.1">
    <property type="nucleotide sequence ID" value="NC_015703.1"/>
</dbReference>
<name>A0A7U4E7N2_RUNSL</name>
<sequence>MNYFRYYLAICGMTLLLAWVNKMLFLSDTVYFNSFADQLTYEQIEEFIAQGKKWEWLGYVLVPVVYFIKFTLVASVLSIGIWLTTDRLEFKRLLEAASVAEFVFIVPMLLKIGWFLLVQPQYTLQDLQFFYPLSALSLFDRQALEPWLVYPLQVLNLFELVYWVVLAYQIAPLLARPQEEAVEETGFFEQSGRGLGVVLSSYGTGLVIWVAIVMFITISYT</sequence>
<keyword evidence="1" id="KW-0472">Membrane</keyword>
<feature type="transmembrane region" description="Helical" evidence="1">
    <location>
        <begin position="56"/>
        <end position="84"/>
    </location>
</feature>
<feature type="transmembrane region" description="Helical" evidence="1">
    <location>
        <begin position="195"/>
        <end position="220"/>
    </location>
</feature>
<dbReference type="Proteomes" id="UP000000493">
    <property type="component" value="Chromosome"/>
</dbReference>
<protein>
    <recommendedName>
        <fullName evidence="4">Yip1 domain-containing protein</fullName>
    </recommendedName>
</protein>
<gene>
    <name evidence="2" type="ordered locus">Runsl_4215</name>
</gene>
<keyword evidence="1" id="KW-0812">Transmembrane</keyword>
<evidence type="ECO:0000313" key="3">
    <source>
        <dbReference type="Proteomes" id="UP000000493"/>
    </source>
</evidence>
<feature type="transmembrane region" description="Helical" evidence="1">
    <location>
        <begin position="7"/>
        <end position="25"/>
    </location>
</feature>